<dbReference type="InterPro" id="IPR051552">
    <property type="entry name" value="HptR"/>
</dbReference>
<dbReference type="PRINTS" id="PR00032">
    <property type="entry name" value="HTHARAC"/>
</dbReference>
<keyword evidence="7" id="KW-0804">Transcription</keyword>
<feature type="domain" description="Response regulatory" evidence="10">
    <location>
        <begin position="3"/>
        <end position="120"/>
    </location>
</feature>
<dbReference type="Gene3D" id="3.40.50.2300">
    <property type="match status" value="1"/>
</dbReference>
<dbReference type="SUPFAM" id="SSF52172">
    <property type="entry name" value="CheY-like"/>
    <property type="match status" value="1"/>
</dbReference>
<dbReference type="PROSITE" id="PS01124">
    <property type="entry name" value="HTH_ARAC_FAMILY_2"/>
    <property type="match status" value="1"/>
</dbReference>
<dbReference type="Proteomes" id="UP000310636">
    <property type="component" value="Unassembled WGS sequence"/>
</dbReference>
<sequence length="351" mass="40028">MLNVLIVDDKPAVIEGLREMIPWSDIDARIAGEASNGQEALAIALDERPDIVITDIRMPELDGLQLCEILSHKLPNTAFIILSAYQDFGYAQSAIRFGVKDYILKPIDYDKLDGISQRIKQLARQTSVRHSMQAMMHDSSMQEKLQTALRNGDTNELALFFDRELSVEDMPPECSDLFGSLFLKLHQILLEFTGKTGLNPHSLTEFRQIDDLTAMKAFIRDRYMQTAELVKLRTASRTEALINGIRSYILENYQNPDLTVYTLADKLNITPNYAGLIFHRYTGEHISSFIARLRMDKAAELLLDPRIPVQRIALEAGYMDAHYFARVFKRETGFTPSQYRNLHVKAEERAP</sequence>
<name>A0A4S4BPB9_9BACL</name>
<dbReference type="InterPro" id="IPR001789">
    <property type="entry name" value="Sig_transdc_resp-reg_receiver"/>
</dbReference>
<dbReference type="SMART" id="SM00342">
    <property type="entry name" value="HTH_ARAC"/>
    <property type="match status" value="1"/>
</dbReference>
<dbReference type="InterPro" id="IPR020449">
    <property type="entry name" value="Tscrpt_reg_AraC-type_HTH"/>
</dbReference>
<evidence type="ECO:0000256" key="1">
    <source>
        <dbReference type="ARBA" id="ARBA00004496"/>
    </source>
</evidence>
<dbReference type="InterPro" id="IPR018060">
    <property type="entry name" value="HTH_AraC"/>
</dbReference>
<dbReference type="RefSeq" id="WP_136371241.1">
    <property type="nucleotide sequence ID" value="NZ_SSOB01000023.1"/>
</dbReference>
<evidence type="ECO:0000313" key="12">
    <source>
        <dbReference type="Proteomes" id="UP000310636"/>
    </source>
</evidence>
<reference evidence="11 12" key="1">
    <citation type="submission" date="2019-04" db="EMBL/GenBank/DDBJ databases">
        <title>Cohnella sp. nov. isolated from preserved vegetables.</title>
        <authorList>
            <person name="Lin S.-Y."/>
            <person name="Hung M.-H."/>
            <person name="Young C.-C."/>
        </authorList>
    </citation>
    <scope>NUCLEOTIDE SEQUENCE [LARGE SCALE GENOMIC DNA]</scope>
    <source>
        <strain evidence="11 12">CC-MHH1044</strain>
    </source>
</reference>
<dbReference type="PROSITE" id="PS00041">
    <property type="entry name" value="HTH_ARAC_FAMILY_1"/>
    <property type="match status" value="1"/>
</dbReference>
<evidence type="ECO:0000256" key="8">
    <source>
        <dbReference type="PROSITE-ProRule" id="PRU00169"/>
    </source>
</evidence>
<dbReference type="Gene3D" id="1.10.10.60">
    <property type="entry name" value="Homeodomain-like"/>
    <property type="match status" value="2"/>
</dbReference>
<comment type="caution">
    <text evidence="11">The sequence shown here is derived from an EMBL/GenBank/DDBJ whole genome shotgun (WGS) entry which is preliminary data.</text>
</comment>
<comment type="subcellular location">
    <subcellularLocation>
        <location evidence="1">Cytoplasm</location>
    </subcellularLocation>
</comment>
<dbReference type="AlphaFoldDB" id="A0A4S4BPB9"/>
<dbReference type="OrthoDB" id="9794370at2"/>
<dbReference type="GO" id="GO:0043565">
    <property type="term" value="F:sequence-specific DNA binding"/>
    <property type="evidence" value="ECO:0007669"/>
    <property type="project" value="InterPro"/>
</dbReference>
<protein>
    <submittedName>
        <fullName evidence="11">Response regulator</fullName>
    </submittedName>
</protein>
<evidence type="ECO:0000313" key="11">
    <source>
        <dbReference type="EMBL" id="THF76703.1"/>
    </source>
</evidence>
<dbReference type="InterPro" id="IPR009057">
    <property type="entry name" value="Homeodomain-like_sf"/>
</dbReference>
<keyword evidence="3 8" id="KW-0597">Phosphoprotein</keyword>
<keyword evidence="6" id="KW-0238">DNA-binding</keyword>
<evidence type="ECO:0000259" key="10">
    <source>
        <dbReference type="PROSITE" id="PS50110"/>
    </source>
</evidence>
<evidence type="ECO:0000256" key="3">
    <source>
        <dbReference type="ARBA" id="ARBA00022553"/>
    </source>
</evidence>
<keyword evidence="12" id="KW-1185">Reference proteome</keyword>
<keyword evidence="4" id="KW-0902">Two-component regulatory system</keyword>
<evidence type="ECO:0000256" key="6">
    <source>
        <dbReference type="ARBA" id="ARBA00023125"/>
    </source>
</evidence>
<dbReference type="InterPro" id="IPR018062">
    <property type="entry name" value="HTH_AraC-typ_CS"/>
</dbReference>
<dbReference type="Pfam" id="PF00072">
    <property type="entry name" value="Response_reg"/>
    <property type="match status" value="1"/>
</dbReference>
<dbReference type="SMART" id="SM00448">
    <property type="entry name" value="REC"/>
    <property type="match status" value="1"/>
</dbReference>
<dbReference type="GO" id="GO:0005737">
    <property type="term" value="C:cytoplasm"/>
    <property type="evidence" value="ECO:0007669"/>
    <property type="project" value="UniProtKB-SubCell"/>
</dbReference>
<dbReference type="EMBL" id="SSOB01000023">
    <property type="protein sequence ID" value="THF76703.1"/>
    <property type="molecule type" value="Genomic_DNA"/>
</dbReference>
<dbReference type="Pfam" id="PF12833">
    <property type="entry name" value="HTH_18"/>
    <property type="match status" value="1"/>
</dbReference>
<gene>
    <name evidence="11" type="ORF">E6C55_18200</name>
</gene>
<feature type="domain" description="HTH araC/xylS-type" evidence="9">
    <location>
        <begin position="243"/>
        <end position="342"/>
    </location>
</feature>
<feature type="modified residue" description="4-aspartylphosphate" evidence="8">
    <location>
        <position position="55"/>
    </location>
</feature>
<dbReference type="PANTHER" id="PTHR42713">
    <property type="entry name" value="HISTIDINE KINASE-RELATED"/>
    <property type="match status" value="1"/>
</dbReference>
<dbReference type="GO" id="GO:0000160">
    <property type="term" value="P:phosphorelay signal transduction system"/>
    <property type="evidence" value="ECO:0007669"/>
    <property type="project" value="UniProtKB-KW"/>
</dbReference>
<dbReference type="SUPFAM" id="SSF46689">
    <property type="entry name" value="Homeodomain-like"/>
    <property type="match status" value="1"/>
</dbReference>
<accession>A0A4S4BPB9</accession>
<evidence type="ECO:0000256" key="4">
    <source>
        <dbReference type="ARBA" id="ARBA00023012"/>
    </source>
</evidence>
<keyword evidence="2" id="KW-0963">Cytoplasm</keyword>
<dbReference type="InterPro" id="IPR011006">
    <property type="entry name" value="CheY-like_superfamily"/>
</dbReference>
<dbReference type="PROSITE" id="PS50110">
    <property type="entry name" value="RESPONSE_REGULATORY"/>
    <property type="match status" value="1"/>
</dbReference>
<dbReference type="CDD" id="cd17536">
    <property type="entry name" value="REC_YesN-like"/>
    <property type="match status" value="1"/>
</dbReference>
<evidence type="ECO:0000256" key="7">
    <source>
        <dbReference type="ARBA" id="ARBA00023163"/>
    </source>
</evidence>
<dbReference type="PANTHER" id="PTHR42713:SF3">
    <property type="entry name" value="TRANSCRIPTIONAL REGULATORY PROTEIN HPTR"/>
    <property type="match status" value="1"/>
</dbReference>
<evidence type="ECO:0000256" key="5">
    <source>
        <dbReference type="ARBA" id="ARBA00023015"/>
    </source>
</evidence>
<evidence type="ECO:0000256" key="2">
    <source>
        <dbReference type="ARBA" id="ARBA00022490"/>
    </source>
</evidence>
<organism evidence="11 12">
    <name type="scientific">Cohnella fermenti</name>
    <dbReference type="NCBI Taxonomy" id="2565925"/>
    <lineage>
        <taxon>Bacteria</taxon>
        <taxon>Bacillati</taxon>
        <taxon>Bacillota</taxon>
        <taxon>Bacilli</taxon>
        <taxon>Bacillales</taxon>
        <taxon>Paenibacillaceae</taxon>
        <taxon>Cohnella</taxon>
    </lineage>
</organism>
<evidence type="ECO:0000259" key="9">
    <source>
        <dbReference type="PROSITE" id="PS01124"/>
    </source>
</evidence>
<dbReference type="GO" id="GO:0003700">
    <property type="term" value="F:DNA-binding transcription factor activity"/>
    <property type="evidence" value="ECO:0007669"/>
    <property type="project" value="InterPro"/>
</dbReference>
<proteinExistence type="predicted"/>
<keyword evidence="5" id="KW-0805">Transcription regulation</keyword>